<proteinExistence type="predicted"/>
<accession>A0A6J6D5Y9</accession>
<feature type="transmembrane region" description="Helical" evidence="1">
    <location>
        <begin position="102"/>
        <end position="121"/>
    </location>
</feature>
<sequence length="136" mass="13934">MTTTSSADQLFIKVLAQGSLLIGLIATVGSVVGYFVDSEKGVPSALIGASLALVFTSLTLASVLIGRRLSLAGFFGAVMGGWLVKLIGFAFVVGFLARAEFINGPVLFFTLVAAILGSLAIDTIAVLSARIPVVEG</sequence>
<keyword evidence="1" id="KW-0812">Transmembrane</keyword>
<reference evidence="2" key="1">
    <citation type="submission" date="2020-05" db="EMBL/GenBank/DDBJ databases">
        <authorList>
            <person name="Chiriac C."/>
            <person name="Salcher M."/>
            <person name="Ghai R."/>
            <person name="Kavagutti S V."/>
        </authorList>
    </citation>
    <scope>NUCLEOTIDE SEQUENCE</scope>
</reference>
<evidence type="ECO:0000313" key="2">
    <source>
        <dbReference type="EMBL" id="CAB4559212.1"/>
    </source>
</evidence>
<feature type="transmembrane region" description="Helical" evidence="1">
    <location>
        <begin position="42"/>
        <end position="65"/>
    </location>
</feature>
<feature type="transmembrane region" description="Helical" evidence="1">
    <location>
        <begin position="12"/>
        <end position="36"/>
    </location>
</feature>
<dbReference type="EMBL" id="CAEZTH010000021">
    <property type="protein sequence ID" value="CAB4559212.1"/>
    <property type="molecule type" value="Genomic_DNA"/>
</dbReference>
<keyword evidence="1" id="KW-0472">Membrane</keyword>
<feature type="transmembrane region" description="Helical" evidence="1">
    <location>
        <begin position="72"/>
        <end position="96"/>
    </location>
</feature>
<keyword evidence="1" id="KW-1133">Transmembrane helix</keyword>
<name>A0A6J6D5Y9_9ZZZZ</name>
<gene>
    <name evidence="2" type="ORF">UFOPK1639_00312</name>
</gene>
<evidence type="ECO:0000256" key="1">
    <source>
        <dbReference type="SAM" id="Phobius"/>
    </source>
</evidence>
<organism evidence="2">
    <name type="scientific">freshwater metagenome</name>
    <dbReference type="NCBI Taxonomy" id="449393"/>
    <lineage>
        <taxon>unclassified sequences</taxon>
        <taxon>metagenomes</taxon>
        <taxon>ecological metagenomes</taxon>
    </lineage>
</organism>
<protein>
    <submittedName>
        <fullName evidence="2">Unannotated protein</fullName>
    </submittedName>
</protein>
<dbReference type="AlphaFoldDB" id="A0A6J6D5Y9"/>